<evidence type="ECO:0000313" key="1">
    <source>
        <dbReference type="EMBL" id="EDL98493.1"/>
    </source>
</evidence>
<name>A6IIC3_RAT</name>
<dbReference type="AlphaFoldDB" id="A6IIC3"/>
<organism evidence="1 2">
    <name type="scientific">Rattus norvegicus</name>
    <name type="common">Rat</name>
    <dbReference type="NCBI Taxonomy" id="10116"/>
    <lineage>
        <taxon>Eukaryota</taxon>
        <taxon>Metazoa</taxon>
        <taxon>Chordata</taxon>
        <taxon>Craniata</taxon>
        <taxon>Vertebrata</taxon>
        <taxon>Euteleostomi</taxon>
        <taxon>Mammalia</taxon>
        <taxon>Eutheria</taxon>
        <taxon>Euarchontoglires</taxon>
        <taxon>Glires</taxon>
        <taxon>Rodentia</taxon>
        <taxon>Myomorpha</taxon>
        <taxon>Muroidea</taxon>
        <taxon>Muridae</taxon>
        <taxon>Murinae</taxon>
        <taxon>Rattus</taxon>
    </lineage>
</organism>
<gene>
    <name evidence="1" type="ORF">rCG_54840</name>
</gene>
<reference evidence="2" key="1">
    <citation type="submission" date="2005-09" db="EMBL/GenBank/DDBJ databases">
        <authorList>
            <person name="Mural R.J."/>
            <person name="Li P.W."/>
            <person name="Adams M.D."/>
            <person name="Amanatides P.G."/>
            <person name="Baden-Tillson H."/>
            <person name="Barnstead M."/>
            <person name="Chin S.H."/>
            <person name="Dew I."/>
            <person name="Evans C.A."/>
            <person name="Ferriera S."/>
            <person name="Flanigan M."/>
            <person name="Fosler C."/>
            <person name="Glodek A."/>
            <person name="Gu Z."/>
            <person name="Holt R.A."/>
            <person name="Jennings D."/>
            <person name="Kraft C.L."/>
            <person name="Lu F."/>
            <person name="Nguyen T."/>
            <person name="Nusskern D.R."/>
            <person name="Pfannkoch C.M."/>
            <person name="Sitter C."/>
            <person name="Sutton G.G."/>
            <person name="Venter J.C."/>
            <person name="Wang Z."/>
            <person name="Woodage T."/>
            <person name="Zheng X.H."/>
            <person name="Zhong F."/>
        </authorList>
    </citation>
    <scope>NUCLEOTIDE SEQUENCE [LARGE SCALE GENOMIC DNA]</scope>
    <source>
        <strain>BN</strain>
        <strain evidence="2">Sprague-Dawley</strain>
    </source>
</reference>
<protein>
    <submittedName>
        <fullName evidence="1">RCG54840</fullName>
    </submittedName>
</protein>
<proteinExistence type="predicted"/>
<evidence type="ECO:0000313" key="2">
    <source>
        <dbReference type="Proteomes" id="UP000234681"/>
    </source>
</evidence>
<accession>A6IIC3</accession>
<dbReference type="Proteomes" id="UP000234681">
    <property type="component" value="Chromosome 5"/>
</dbReference>
<dbReference type="EMBL" id="CH473962">
    <property type="protein sequence ID" value="EDL98493.1"/>
    <property type="molecule type" value="Genomic_DNA"/>
</dbReference>
<sequence length="71" mass="7854">MYQRGQSVFENFGGSHGGGFGGNDNYGHGSFVGSHSDNRKDSSRIDYHRFGNDESNFENNGIVNLFGNYNN</sequence>